<dbReference type="InterPro" id="IPR013083">
    <property type="entry name" value="Znf_RING/FYVE/PHD"/>
</dbReference>
<feature type="compositionally biased region" description="Polar residues" evidence="1">
    <location>
        <begin position="426"/>
        <end position="444"/>
    </location>
</feature>
<evidence type="ECO:0000313" key="2">
    <source>
        <dbReference type="EMBL" id="KAF8661666.1"/>
    </source>
</evidence>
<feature type="compositionally biased region" description="Basic and acidic residues" evidence="1">
    <location>
        <begin position="21"/>
        <end position="36"/>
    </location>
</feature>
<comment type="caution">
    <text evidence="2">The sequence shown here is derived from an EMBL/GenBank/DDBJ whole genome shotgun (WGS) entry which is preliminary data.</text>
</comment>
<feature type="region of interest" description="Disordered" evidence="1">
    <location>
        <begin position="426"/>
        <end position="480"/>
    </location>
</feature>
<name>A0A835AGI3_9POAL</name>
<gene>
    <name evidence="2" type="ORF">HU200_056612</name>
</gene>
<evidence type="ECO:0008006" key="4">
    <source>
        <dbReference type="Google" id="ProtNLM"/>
    </source>
</evidence>
<reference evidence="2" key="1">
    <citation type="submission" date="2020-07" db="EMBL/GenBank/DDBJ databases">
        <title>Genome sequence and genetic diversity analysis of an under-domesticated orphan crop, white fonio (Digitaria exilis).</title>
        <authorList>
            <person name="Bennetzen J.L."/>
            <person name="Chen S."/>
            <person name="Ma X."/>
            <person name="Wang X."/>
            <person name="Yssel A.E.J."/>
            <person name="Chaluvadi S.R."/>
            <person name="Johnson M."/>
            <person name="Gangashetty P."/>
            <person name="Hamidou F."/>
            <person name="Sanogo M.D."/>
            <person name="Zwaenepoel A."/>
            <person name="Wallace J."/>
            <person name="Van De Peer Y."/>
            <person name="Van Deynze A."/>
        </authorList>
    </citation>
    <scope>NUCLEOTIDE SEQUENCE</scope>
    <source>
        <tissue evidence="2">Leaves</tissue>
    </source>
</reference>
<dbReference type="OrthoDB" id="8062037at2759"/>
<feature type="region of interest" description="Disordered" evidence="1">
    <location>
        <begin position="1"/>
        <end position="50"/>
    </location>
</feature>
<dbReference type="PANTHER" id="PTHR46798">
    <property type="entry name" value="OS09G0511500 PROTEIN"/>
    <property type="match status" value="1"/>
</dbReference>
<sequence>MGVGAQEDEEETAVAAEGGSGEEREQVAEEGGREEGQAAEDVGDEDGEAKAAPVVSCSICLDTVVPDSEERSTARLKCGHEFHLGERLCRLEISRSFLGCATCVGDVGDCIGSAFNAKGIMQCPNCRKIEMGNWIYANGSRSSQAQDASNDEWGHHDEDDPLRIQWCPIGRLPALLEYVLPSKISTFNDFMGPNFNPEQVPVSLPATAHPGPYLAYFQPVPVQPPASVSSLVAERTMDGAAYHDHWNPMTGPSDGRPVQTVQPIDFHHTPWAHMPHSYSQSNHTNGVAEQPVLPAGVMRVAGVDSDSQQRGSLPSFYGNGSGAPRIPTVPPMAPQFIRAHGNINDQLQQSSSLFAGSQRSGGMHPLGIGGGSAVASPENTFCLFPPASSGPSTMEPEDIRGSQYYAWERDRLAPYPLVPVNNEGTWWSSSQQQQPHGTPESASASRRLPGQWIGGAARSPPQENRLPDDSPFRPLHIPRM</sequence>
<protein>
    <recommendedName>
        <fullName evidence="4">RING-type domain-containing protein</fullName>
    </recommendedName>
</protein>
<dbReference type="Proteomes" id="UP000636709">
    <property type="component" value="Unassembled WGS sequence"/>
</dbReference>
<dbReference type="EMBL" id="JACEFO010002392">
    <property type="protein sequence ID" value="KAF8661666.1"/>
    <property type="molecule type" value="Genomic_DNA"/>
</dbReference>
<dbReference type="SUPFAM" id="SSF57850">
    <property type="entry name" value="RING/U-box"/>
    <property type="match status" value="1"/>
</dbReference>
<dbReference type="PANTHER" id="PTHR46798:SF13">
    <property type="entry name" value="E3 UBIQUITIN-PROTEIN LIGASE IPI1"/>
    <property type="match status" value="1"/>
</dbReference>
<dbReference type="Gene3D" id="3.30.40.10">
    <property type="entry name" value="Zinc/RING finger domain, C3HC4 (zinc finger)"/>
    <property type="match status" value="1"/>
</dbReference>
<dbReference type="AlphaFoldDB" id="A0A835AGI3"/>
<dbReference type="InterPro" id="IPR044274">
    <property type="entry name" value="RFI2"/>
</dbReference>
<accession>A0A835AGI3</accession>
<dbReference type="GO" id="GO:0004842">
    <property type="term" value="F:ubiquitin-protein transferase activity"/>
    <property type="evidence" value="ECO:0007669"/>
    <property type="project" value="InterPro"/>
</dbReference>
<evidence type="ECO:0000256" key="1">
    <source>
        <dbReference type="SAM" id="MobiDB-lite"/>
    </source>
</evidence>
<proteinExistence type="predicted"/>
<organism evidence="2 3">
    <name type="scientific">Digitaria exilis</name>
    <dbReference type="NCBI Taxonomy" id="1010633"/>
    <lineage>
        <taxon>Eukaryota</taxon>
        <taxon>Viridiplantae</taxon>
        <taxon>Streptophyta</taxon>
        <taxon>Embryophyta</taxon>
        <taxon>Tracheophyta</taxon>
        <taxon>Spermatophyta</taxon>
        <taxon>Magnoliopsida</taxon>
        <taxon>Liliopsida</taxon>
        <taxon>Poales</taxon>
        <taxon>Poaceae</taxon>
        <taxon>PACMAD clade</taxon>
        <taxon>Panicoideae</taxon>
        <taxon>Panicodae</taxon>
        <taxon>Paniceae</taxon>
        <taxon>Anthephorinae</taxon>
        <taxon>Digitaria</taxon>
    </lineage>
</organism>
<keyword evidence="3" id="KW-1185">Reference proteome</keyword>
<feature type="compositionally biased region" description="Acidic residues" evidence="1">
    <location>
        <begin position="1"/>
        <end position="12"/>
    </location>
</feature>
<feature type="compositionally biased region" description="Acidic residues" evidence="1">
    <location>
        <begin position="37"/>
        <end position="47"/>
    </location>
</feature>
<evidence type="ECO:0000313" key="3">
    <source>
        <dbReference type="Proteomes" id="UP000636709"/>
    </source>
</evidence>